<evidence type="ECO:0000256" key="1">
    <source>
        <dbReference type="ARBA" id="ARBA00003632"/>
    </source>
</evidence>
<dbReference type="GO" id="GO:0006397">
    <property type="term" value="P:mRNA processing"/>
    <property type="evidence" value="ECO:0007669"/>
    <property type="project" value="UniProtKB-KW"/>
</dbReference>
<dbReference type="PANTHER" id="PTHR31077">
    <property type="entry name" value="U4/U6.U5 SMALL NUCLEAR RIBONUCLEOPROTEIN 27 KDA PROTEIN"/>
    <property type="match status" value="1"/>
</dbReference>
<protein>
    <recommendedName>
        <fullName evidence="9">U4/U6.U5 small nuclear ribonucleoprotein 27kDa protein domain-containing protein</fullName>
    </recommendedName>
</protein>
<evidence type="ECO:0000256" key="2">
    <source>
        <dbReference type="ARBA" id="ARBA00004123"/>
    </source>
</evidence>
<dbReference type="EMBL" id="OU594957">
    <property type="protein sequence ID" value="CAG9282042.1"/>
    <property type="molecule type" value="Genomic_DNA"/>
</dbReference>
<feature type="compositionally biased region" description="Basic residues" evidence="8">
    <location>
        <begin position="144"/>
        <end position="153"/>
    </location>
</feature>
<evidence type="ECO:0000256" key="8">
    <source>
        <dbReference type="SAM" id="MobiDB-lite"/>
    </source>
</evidence>
<dbReference type="Pfam" id="PF08648">
    <property type="entry name" value="SNRNP27"/>
    <property type="match status" value="1"/>
</dbReference>
<comment type="similarity">
    <text evidence="3">Belongs to the SNUT3 family.</text>
</comment>
<evidence type="ECO:0000256" key="3">
    <source>
        <dbReference type="ARBA" id="ARBA00008218"/>
    </source>
</evidence>
<feature type="region of interest" description="Disordered" evidence="8">
    <location>
        <begin position="61"/>
        <end position="97"/>
    </location>
</feature>
<dbReference type="InterPro" id="IPR013957">
    <property type="entry name" value="SNRNP27"/>
</dbReference>
<dbReference type="PANTHER" id="PTHR31077:SF1">
    <property type="entry name" value="U4_U6.U5 SMALL NUCLEAR RIBONUCLEOPROTEIN 27 KDA PROTEIN"/>
    <property type="match status" value="1"/>
</dbReference>
<reference evidence="10" key="1">
    <citation type="submission" date="2022-02" db="EMBL/GenBank/DDBJ databases">
        <authorList>
            <person name="Giguere J D."/>
        </authorList>
    </citation>
    <scope>NUCLEOTIDE SEQUENCE</scope>
    <source>
        <strain evidence="10">CCAP 1055/1</strain>
    </source>
</reference>
<dbReference type="Proteomes" id="UP000836788">
    <property type="component" value="Chromosome 16"/>
</dbReference>
<evidence type="ECO:0000256" key="6">
    <source>
        <dbReference type="ARBA" id="ARBA00023187"/>
    </source>
</evidence>
<evidence type="ECO:0000256" key="7">
    <source>
        <dbReference type="ARBA" id="ARBA00023242"/>
    </source>
</evidence>
<evidence type="ECO:0000313" key="10">
    <source>
        <dbReference type="EMBL" id="CAG9282042.1"/>
    </source>
</evidence>
<name>A0A8J9S4T2_PHATR</name>
<comment type="subunit">
    <text evidence="4">Part of a tri-snRNP complex.</text>
</comment>
<feature type="region of interest" description="Disordered" evidence="8">
    <location>
        <begin position="1"/>
        <end position="47"/>
    </location>
</feature>
<keyword evidence="5" id="KW-0507">mRNA processing</keyword>
<dbReference type="GO" id="GO:0008380">
    <property type="term" value="P:RNA splicing"/>
    <property type="evidence" value="ECO:0007669"/>
    <property type="project" value="UniProtKB-KW"/>
</dbReference>
<feature type="region of interest" description="Disordered" evidence="8">
    <location>
        <begin position="126"/>
        <end position="170"/>
    </location>
</feature>
<gene>
    <name evidence="10" type="ORF">PTTT1_LOCUS18365</name>
</gene>
<comment type="function">
    <text evidence="1">May play a role in mRNA splicing.</text>
</comment>
<keyword evidence="7" id="KW-0539">Nucleus</keyword>
<dbReference type="AlphaFoldDB" id="A0A8J9S4T2"/>
<organism evidence="10">
    <name type="scientific">Phaeodactylum tricornutum</name>
    <name type="common">Diatom</name>
    <dbReference type="NCBI Taxonomy" id="2850"/>
    <lineage>
        <taxon>Eukaryota</taxon>
        <taxon>Sar</taxon>
        <taxon>Stramenopiles</taxon>
        <taxon>Ochrophyta</taxon>
        <taxon>Bacillariophyta</taxon>
        <taxon>Bacillariophyceae</taxon>
        <taxon>Bacillariophycidae</taxon>
        <taxon>Naviculales</taxon>
        <taxon>Phaeodactylaceae</taxon>
        <taxon>Phaeodactylum</taxon>
    </lineage>
</organism>
<comment type="subcellular location">
    <subcellularLocation>
        <location evidence="2">Nucleus</location>
    </subcellularLocation>
</comment>
<evidence type="ECO:0000256" key="4">
    <source>
        <dbReference type="ARBA" id="ARBA00011825"/>
    </source>
</evidence>
<feature type="domain" description="U4/U6.U5 small nuclear ribonucleoprotein 27kDa protein" evidence="9">
    <location>
        <begin position="109"/>
        <end position="169"/>
    </location>
</feature>
<proteinExistence type="inferred from homology"/>
<keyword evidence="6" id="KW-0508">mRNA splicing</keyword>
<evidence type="ECO:0000259" key="9">
    <source>
        <dbReference type="Pfam" id="PF08648"/>
    </source>
</evidence>
<accession>A0A8J9S4T2</accession>
<evidence type="ECO:0000256" key="5">
    <source>
        <dbReference type="ARBA" id="ARBA00022664"/>
    </source>
</evidence>
<sequence length="170" mass="19645">MSNSNGGYDIRQETINARYRTNPREQDRRERSRSRSPPSRLNDDEEIVRVRLQAERRARMARLRAENDVEEENISSLEGTGDESKKARKKLKSREDSLQVEAEELEGLEEDEQMQLLLGFGGEFGSTKGNKVEDNHSSSARGAAAKHKARKYRQYMNRKNGFNRPLDKMD</sequence>
<dbReference type="GO" id="GO:0071011">
    <property type="term" value="C:precatalytic spliceosome"/>
    <property type="evidence" value="ECO:0007669"/>
    <property type="project" value="TreeGrafter"/>
</dbReference>